<protein>
    <submittedName>
        <fullName evidence="2">Uncharacterized protein</fullName>
    </submittedName>
</protein>
<feature type="compositionally biased region" description="Basic and acidic residues" evidence="1">
    <location>
        <begin position="39"/>
        <end position="67"/>
    </location>
</feature>
<gene>
    <name evidence="2" type="ORF">C0Q88_02495</name>
</gene>
<accession>A0A2N4TV71</accession>
<name>A0A2N4TV71_RALPI</name>
<dbReference type="AlphaFoldDB" id="A0A2N4TV71"/>
<dbReference type="Proteomes" id="UP000234456">
    <property type="component" value="Unassembled WGS sequence"/>
</dbReference>
<dbReference type="EMBL" id="PKQE01000001">
    <property type="protein sequence ID" value="PLC43605.1"/>
    <property type="molecule type" value="Genomic_DNA"/>
</dbReference>
<feature type="region of interest" description="Disordered" evidence="1">
    <location>
        <begin position="76"/>
        <end position="95"/>
    </location>
</feature>
<sequence>MATIRTCASCGQPFVPRSQVPNQTYCSMPACQRARRQRWQHEKMANDPDYRENQKRSQRAWHERHPDYWQQYRNTTAKGGETKGAHKRGQDSSYAGSVLPNFPAGLYRIEAVLQPSGATMDAWIVRMTPVYLDH</sequence>
<dbReference type="OrthoDB" id="8563863at2"/>
<evidence type="ECO:0000313" key="2">
    <source>
        <dbReference type="EMBL" id="PLC43605.1"/>
    </source>
</evidence>
<feature type="compositionally biased region" description="Basic and acidic residues" evidence="1">
    <location>
        <begin position="80"/>
        <end position="90"/>
    </location>
</feature>
<reference evidence="2 3" key="1">
    <citation type="submission" date="2017-12" db="EMBL/GenBank/DDBJ databases">
        <title>Draft genome sequence of Ralstonia pickettii 52.</title>
        <authorList>
            <person name="Zheng B."/>
        </authorList>
    </citation>
    <scope>NUCLEOTIDE SEQUENCE [LARGE SCALE GENOMIC DNA]</scope>
    <source>
        <strain evidence="2 3">52</strain>
    </source>
</reference>
<evidence type="ECO:0000313" key="3">
    <source>
        <dbReference type="Proteomes" id="UP000234456"/>
    </source>
</evidence>
<feature type="region of interest" description="Disordered" evidence="1">
    <location>
        <begin position="38"/>
        <end position="69"/>
    </location>
</feature>
<comment type="caution">
    <text evidence="2">The sequence shown here is derived from an EMBL/GenBank/DDBJ whole genome shotgun (WGS) entry which is preliminary data.</text>
</comment>
<evidence type="ECO:0000256" key="1">
    <source>
        <dbReference type="SAM" id="MobiDB-lite"/>
    </source>
</evidence>
<organism evidence="2 3">
    <name type="scientific">Ralstonia pickettii</name>
    <name type="common">Burkholderia pickettii</name>
    <dbReference type="NCBI Taxonomy" id="329"/>
    <lineage>
        <taxon>Bacteria</taxon>
        <taxon>Pseudomonadati</taxon>
        <taxon>Pseudomonadota</taxon>
        <taxon>Betaproteobacteria</taxon>
        <taxon>Burkholderiales</taxon>
        <taxon>Burkholderiaceae</taxon>
        <taxon>Ralstonia</taxon>
    </lineage>
</organism>
<proteinExistence type="predicted"/>